<evidence type="ECO:0000259" key="6">
    <source>
        <dbReference type="PROSITE" id="PS51722"/>
    </source>
</evidence>
<evidence type="ECO:0000256" key="3">
    <source>
        <dbReference type="ARBA" id="ARBA00022917"/>
    </source>
</evidence>
<evidence type="ECO:0000313" key="7">
    <source>
        <dbReference type="EMBL" id="MBC5662110.1"/>
    </source>
</evidence>
<dbReference type="CDD" id="cd10912">
    <property type="entry name" value="PIN_YacP-like"/>
    <property type="match status" value="1"/>
</dbReference>
<dbReference type="Gene3D" id="3.40.50.300">
    <property type="entry name" value="P-loop containing nucleotide triphosphate hydrolases"/>
    <property type="match status" value="1"/>
</dbReference>
<accession>A0A8I0DTL5</accession>
<dbReference type="Pfam" id="PF05991">
    <property type="entry name" value="NYN_YacP"/>
    <property type="match status" value="1"/>
</dbReference>
<dbReference type="Proteomes" id="UP000615234">
    <property type="component" value="Unassembled WGS sequence"/>
</dbReference>
<keyword evidence="8" id="KW-1185">Reference proteome</keyword>
<dbReference type="InterPro" id="IPR035650">
    <property type="entry name" value="Tet_C"/>
</dbReference>
<dbReference type="GO" id="GO:0005525">
    <property type="term" value="F:GTP binding"/>
    <property type="evidence" value="ECO:0007669"/>
    <property type="project" value="UniProtKB-KW"/>
</dbReference>
<dbReference type="PANTHER" id="PTHR43261:SF1">
    <property type="entry name" value="RIBOSOME-RELEASING FACTOR 2, MITOCHONDRIAL"/>
    <property type="match status" value="1"/>
</dbReference>
<dbReference type="SUPFAM" id="SSF54211">
    <property type="entry name" value="Ribosomal protein S5 domain 2-like"/>
    <property type="match status" value="1"/>
</dbReference>
<dbReference type="PROSITE" id="PS00301">
    <property type="entry name" value="G_TR_1"/>
    <property type="match status" value="1"/>
</dbReference>
<dbReference type="PANTHER" id="PTHR43261">
    <property type="entry name" value="TRANSLATION ELONGATION FACTOR G-RELATED"/>
    <property type="match status" value="1"/>
</dbReference>
<dbReference type="Pfam" id="PF00009">
    <property type="entry name" value="GTP_EFTU"/>
    <property type="match status" value="1"/>
</dbReference>
<organism evidence="7 8">
    <name type="scientific">Coprococcus hominis</name>
    <name type="common">ex Liu et al. 2022</name>
    <dbReference type="NCBI Taxonomy" id="2763039"/>
    <lineage>
        <taxon>Bacteria</taxon>
        <taxon>Bacillati</taxon>
        <taxon>Bacillota</taxon>
        <taxon>Clostridia</taxon>
        <taxon>Lachnospirales</taxon>
        <taxon>Lachnospiraceae</taxon>
        <taxon>Coprococcus</taxon>
    </lineage>
</organism>
<dbReference type="InterPro" id="IPR027417">
    <property type="entry name" value="P-loop_NTPase"/>
</dbReference>
<dbReference type="PRINTS" id="PR01037">
    <property type="entry name" value="TCRTETOQM"/>
</dbReference>
<dbReference type="InterPro" id="IPR010298">
    <property type="entry name" value="YacP-like"/>
</dbReference>
<dbReference type="SMART" id="SM00889">
    <property type="entry name" value="EFG_IV"/>
    <property type="match status" value="1"/>
</dbReference>
<dbReference type="EMBL" id="JACOOX010000002">
    <property type="protein sequence ID" value="MBC5662110.1"/>
    <property type="molecule type" value="Genomic_DNA"/>
</dbReference>
<comment type="caution">
    <text evidence="7">The sequence shown here is derived from an EMBL/GenBank/DDBJ whole genome shotgun (WGS) entry which is preliminary data.</text>
</comment>
<dbReference type="InterPro" id="IPR005225">
    <property type="entry name" value="Small_GTP-bd"/>
</dbReference>
<keyword evidence="5" id="KW-0046">Antibiotic resistance</keyword>
<keyword evidence="4" id="KW-0342">GTP-binding</keyword>
<evidence type="ECO:0000256" key="4">
    <source>
        <dbReference type="ARBA" id="ARBA00023134"/>
    </source>
</evidence>
<dbReference type="Gene3D" id="3.30.230.10">
    <property type="match status" value="1"/>
</dbReference>
<dbReference type="InterPro" id="IPR000640">
    <property type="entry name" value="EFG_V-like"/>
</dbReference>
<dbReference type="PRINTS" id="PR00315">
    <property type="entry name" value="ELONGATNFCT"/>
</dbReference>
<dbReference type="InterPro" id="IPR035647">
    <property type="entry name" value="EFG_III/V"/>
</dbReference>
<sequence length="910" mass="102014">MMDRNRVNTDMKKLVVGILAHVDSGKTTLSEAMLYTAGKIRKLGRVDHKDAYLDTDAQERERGITIFSKQAVFTYDGMEITLLDTPGHVDFSAEMERTLQVLDYAILVINGMDGVQSHTDTLWKLLKRYEIPTFIFVNKMDMEGTDKDAVFQNIRKKLDGDCVDFSSGDRDEQIAMADERLLDTYLDSGMVEVEDIIEAILDRKIFPCFWGSALKLSGVQELLDAMNTYMVMPAYNAEFGGRIFKISRDAKGERLTYMKVTGGSLKCREQIEGTEGKVNQIRIYSGARYETVEEASAGTVCAVTGLGETSAGQGVGCEQENVFAGLEPVLSYKVSYPEDKDAVVVLRDIRQLEEEEPELHVEFAQETGEIFVKVMGQVQLQVLTQIVKDRFGYLISFGMGRIIYKETLAEPVMGVGHFEPLRHYAEVHLLMEPLEPGSGMQFDTICSEDVLDKNWQRLILTHLEEKEYRGVLTGAPITDMKITVTAGRAHQKHTEGGDFRQATYRAVRQGLMMGECRLLEPVYAFRLEIPTEMTGRAMNDITRMHGRFAQPEIEGEMSILTGTAPVATMQEYQQDVTAYTRGQGKLSCTLQGYEPCHNEDEVLAASTYDPELDLANPASSVFCAHGAGYIVDWYDVYDMMHVKEDPGFALAGMEDVLRNITSEPTEADEDNRKRMARERQDAGVPVYDEKELEDIFVRTYGSNSRENAAYNKAGFNRYNKGVSEADWYVKKAAGHGKSKTVGAQTLSAGSKTADTGIARPGAYRKQKGEKEYLLVDGYNVIFAWDDLKALAAVNIDSARDKLIDIMSNYQGYVGCELILVFDAYKVKQNPGSITKHGNIHVVYTKEAETADMYIEKTTHELGRKYKVTVASSDGLEQLIIMGQGALRMSSRGLREEVERVNQILRNDYLK</sequence>
<dbReference type="Gene3D" id="3.30.70.870">
    <property type="entry name" value="Elongation Factor G (Translational Gtpase), domain 3"/>
    <property type="match status" value="1"/>
</dbReference>
<dbReference type="PROSITE" id="PS51722">
    <property type="entry name" value="G_TR_2"/>
    <property type="match status" value="1"/>
</dbReference>
<dbReference type="GO" id="GO:0046677">
    <property type="term" value="P:response to antibiotic"/>
    <property type="evidence" value="ECO:0007669"/>
    <property type="project" value="UniProtKB-KW"/>
</dbReference>
<dbReference type="Pfam" id="PF03764">
    <property type="entry name" value="EFG_IV"/>
    <property type="match status" value="1"/>
</dbReference>
<dbReference type="NCBIfam" id="TIGR00231">
    <property type="entry name" value="small_GTP"/>
    <property type="match status" value="1"/>
</dbReference>
<dbReference type="InterPro" id="IPR009000">
    <property type="entry name" value="Transl_B-barrel_sf"/>
</dbReference>
<dbReference type="Pfam" id="PF00679">
    <property type="entry name" value="EFG_C"/>
    <property type="match status" value="1"/>
</dbReference>
<keyword evidence="2" id="KW-0547">Nucleotide-binding</keyword>
<gene>
    <name evidence="7" type="ORF">H8S09_04245</name>
</gene>
<dbReference type="GO" id="GO:0003924">
    <property type="term" value="F:GTPase activity"/>
    <property type="evidence" value="ECO:0007669"/>
    <property type="project" value="InterPro"/>
</dbReference>
<dbReference type="GO" id="GO:0032790">
    <property type="term" value="P:ribosome disassembly"/>
    <property type="evidence" value="ECO:0007669"/>
    <property type="project" value="TreeGrafter"/>
</dbReference>
<protein>
    <submittedName>
        <fullName evidence="7">NYN domain-containing protein</fullName>
    </submittedName>
</protein>
<dbReference type="SUPFAM" id="SSF52540">
    <property type="entry name" value="P-loop containing nucleoside triphosphate hydrolases"/>
    <property type="match status" value="1"/>
</dbReference>
<dbReference type="SMART" id="SM00838">
    <property type="entry name" value="EFG_C"/>
    <property type="match status" value="1"/>
</dbReference>
<dbReference type="Gene3D" id="2.40.30.10">
    <property type="entry name" value="Translation factors"/>
    <property type="match status" value="1"/>
</dbReference>
<keyword evidence="3" id="KW-0648">Protein biosynthesis</keyword>
<evidence type="ECO:0000256" key="5">
    <source>
        <dbReference type="ARBA" id="ARBA00023251"/>
    </source>
</evidence>
<dbReference type="CDD" id="cd03711">
    <property type="entry name" value="Tet_C"/>
    <property type="match status" value="1"/>
</dbReference>
<reference evidence="7 8" key="1">
    <citation type="submission" date="2020-08" db="EMBL/GenBank/DDBJ databases">
        <title>Genome public.</title>
        <authorList>
            <person name="Liu C."/>
            <person name="Sun Q."/>
        </authorList>
    </citation>
    <scope>NUCLEOTIDE SEQUENCE [LARGE SCALE GENOMIC DNA]</scope>
    <source>
        <strain evidence="7 8">NSJ-10</strain>
    </source>
</reference>
<evidence type="ECO:0000256" key="1">
    <source>
        <dbReference type="ARBA" id="ARBA00003987"/>
    </source>
</evidence>
<dbReference type="InterPro" id="IPR014721">
    <property type="entry name" value="Ribsml_uS5_D2-typ_fold_subgr"/>
</dbReference>
<dbReference type="InterPro" id="IPR031157">
    <property type="entry name" value="G_TR_CS"/>
</dbReference>
<dbReference type="InterPro" id="IPR053905">
    <property type="entry name" value="EF-G-like_DII"/>
</dbReference>
<evidence type="ECO:0000313" key="8">
    <source>
        <dbReference type="Proteomes" id="UP000615234"/>
    </source>
</evidence>
<dbReference type="SUPFAM" id="SSF50447">
    <property type="entry name" value="Translation proteins"/>
    <property type="match status" value="1"/>
</dbReference>
<dbReference type="Pfam" id="PF22042">
    <property type="entry name" value="EF-G_D2"/>
    <property type="match status" value="1"/>
</dbReference>
<comment type="function">
    <text evidence="1">Abolishes the inhibitory effect of tetracyclin on protein synthesis by a non-covalent modification of the ribosomes.</text>
</comment>
<dbReference type="InterPro" id="IPR041095">
    <property type="entry name" value="EFG_II"/>
</dbReference>
<name>A0A8I0DTL5_9FIRM</name>
<dbReference type="SUPFAM" id="SSF54980">
    <property type="entry name" value="EF-G C-terminal domain-like"/>
    <property type="match status" value="2"/>
</dbReference>
<dbReference type="AlphaFoldDB" id="A0A8I0DTL5"/>
<dbReference type="Gene3D" id="3.30.70.240">
    <property type="match status" value="1"/>
</dbReference>
<dbReference type="InterPro" id="IPR005517">
    <property type="entry name" value="Transl_elong_EFG/EF2_IV"/>
</dbReference>
<dbReference type="InterPro" id="IPR000795">
    <property type="entry name" value="T_Tr_GTP-bd_dom"/>
</dbReference>
<proteinExistence type="predicted"/>
<dbReference type="GO" id="GO:0006412">
    <property type="term" value="P:translation"/>
    <property type="evidence" value="ECO:0007669"/>
    <property type="project" value="UniProtKB-KW"/>
</dbReference>
<dbReference type="Pfam" id="PF14492">
    <property type="entry name" value="EFG_III"/>
    <property type="match status" value="1"/>
</dbReference>
<evidence type="ECO:0000256" key="2">
    <source>
        <dbReference type="ARBA" id="ARBA00022741"/>
    </source>
</evidence>
<dbReference type="InterPro" id="IPR020568">
    <property type="entry name" value="Ribosomal_Su5_D2-typ_SF"/>
</dbReference>
<feature type="domain" description="Tr-type G" evidence="6">
    <location>
        <begin position="11"/>
        <end position="235"/>
    </location>
</feature>